<dbReference type="Proteomes" id="UP000270924">
    <property type="component" value="Unassembled WGS sequence"/>
</dbReference>
<sequence>MAQKPIKYNELEEFPADEVTQGSSVVASLRNVSEAKEIAEGVYSEIFVAEYKMETVILKLIPVGDDKPIDGCYISSFREGVAKLVVLKEIADLCQVKQGYSTEGFVQLKGAMVVKGEPYS</sequence>
<evidence type="ECO:0000313" key="1">
    <source>
        <dbReference type="EMBL" id="VDM14103.1"/>
    </source>
</evidence>
<dbReference type="EMBL" id="UYWW01005382">
    <property type="protein sequence ID" value="VDM14103.1"/>
    <property type="molecule type" value="Genomic_DNA"/>
</dbReference>
<reference evidence="1 2" key="1">
    <citation type="submission" date="2018-11" db="EMBL/GenBank/DDBJ databases">
        <authorList>
            <consortium name="Pathogen Informatics"/>
        </authorList>
    </citation>
    <scope>NUCLEOTIDE SEQUENCE [LARGE SCALE GENOMIC DNA]</scope>
</reference>
<dbReference type="OrthoDB" id="21018at2759"/>
<accession>A0A3P7DX86</accession>
<dbReference type="InParanoid" id="A0A3P7DX86"/>
<dbReference type="AlphaFoldDB" id="A0A3P7DX86"/>
<dbReference type="Gene3D" id="3.30.200.20">
    <property type="entry name" value="Phosphorylase Kinase, domain 1"/>
    <property type="match status" value="1"/>
</dbReference>
<name>A0A3P7DX86_WUCBA</name>
<proteinExistence type="predicted"/>
<evidence type="ECO:0000313" key="2">
    <source>
        <dbReference type="Proteomes" id="UP000270924"/>
    </source>
</evidence>
<keyword evidence="2" id="KW-1185">Reference proteome</keyword>
<gene>
    <name evidence="1" type="ORF">WBA_LOCUS7489</name>
</gene>
<protein>
    <submittedName>
        <fullName evidence="1">Uncharacterized protein</fullName>
    </submittedName>
</protein>
<organism evidence="1 2">
    <name type="scientific">Wuchereria bancrofti</name>
    <dbReference type="NCBI Taxonomy" id="6293"/>
    <lineage>
        <taxon>Eukaryota</taxon>
        <taxon>Metazoa</taxon>
        <taxon>Ecdysozoa</taxon>
        <taxon>Nematoda</taxon>
        <taxon>Chromadorea</taxon>
        <taxon>Rhabditida</taxon>
        <taxon>Spirurina</taxon>
        <taxon>Spiruromorpha</taxon>
        <taxon>Filarioidea</taxon>
        <taxon>Onchocercidae</taxon>
        <taxon>Wuchereria</taxon>
    </lineage>
</organism>